<accession>A0A518RC94</accession>
<keyword evidence="3" id="KW-1185">Reference proteome</keyword>
<dbReference type="EMBL" id="CP042239">
    <property type="protein sequence ID" value="QDX25068.1"/>
    <property type="molecule type" value="Genomic_DNA"/>
</dbReference>
<reference evidence="2 3" key="1">
    <citation type="submission" date="2019-07" db="EMBL/GenBank/DDBJ databases">
        <title>Sphingomonas alkalisoli sp. nov., isolated from rhizosphere soil of Suaedae salsa.</title>
        <authorList>
            <person name="Zhang H."/>
            <person name="Xu L."/>
            <person name="Zhang J.-X."/>
            <person name="Sun J.-Q."/>
        </authorList>
    </citation>
    <scope>NUCLEOTIDE SEQUENCE [LARGE SCALE GENOMIC DNA]</scope>
    <source>
        <strain evidence="2 3">XS-10</strain>
    </source>
</reference>
<dbReference type="GO" id="GO:0003677">
    <property type="term" value="F:DNA binding"/>
    <property type="evidence" value="ECO:0007669"/>
    <property type="project" value="InterPro"/>
</dbReference>
<dbReference type="Gene3D" id="1.10.10.10">
    <property type="entry name" value="Winged helix-like DNA-binding domain superfamily/Winged helix DNA-binding domain"/>
    <property type="match status" value="1"/>
</dbReference>
<dbReference type="KEGG" id="ssua:FPZ54_02865"/>
<sequence>MTDDPDPVTLKRMERAVRKLPRLQREIFLAARLDNLSYVEIAERTGLTAGQVEREIAKALVSIARRMARRPRRWWNSR</sequence>
<evidence type="ECO:0000259" key="1">
    <source>
        <dbReference type="Pfam" id="PF08281"/>
    </source>
</evidence>
<protein>
    <submittedName>
        <fullName evidence="2">RNA polymerase subunit sigma</fullName>
    </submittedName>
</protein>
<dbReference type="InterPro" id="IPR036388">
    <property type="entry name" value="WH-like_DNA-bd_sf"/>
</dbReference>
<dbReference type="AlphaFoldDB" id="A0A518RC94"/>
<organism evidence="2 3">
    <name type="scientific">Sphingomonas suaedae</name>
    <dbReference type="NCBI Taxonomy" id="2599297"/>
    <lineage>
        <taxon>Bacteria</taxon>
        <taxon>Pseudomonadati</taxon>
        <taxon>Pseudomonadota</taxon>
        <taxon>Alphaproteobacteria</taxon>
        <taxon>Sphingomonadales</taxon>
        <taxon>Sphingomonadaceae</taxon>
        <taxon>Sphingomonas</taxon>
    </lineage>
</organism>
<proteinExistence type="predicted"/>
<gene>
    <name evidence="2" type="ORF">FPZ54_02865</name>
</gene>
<feature type="domain" description="RNA polymerase sigma factor 70 region 4 type 2" evidence="1">
    <location>
        <begin position="12"/>
        <end position="60"/>
    </location>
</feature>
<dbReference type="Pfam" id="PF08281">
    <property type="entry name" value="Sigma70_r4_2"/>
    <property type="match status" value="1"/>
</dbReference>
<dbReference type="Proteomes" id="UP000318055">
    <property type="component" value="Chromosome"/>
</dbReference>
<dbReference type="InterPro" id="IPR013324">
    <property type="entry name" value="RNA_pol_sigma_r3/r4-like"/>
</dbReference>
<name>A0A518RC94_9SPHN</name>
<dbReference type="GO" id="GO:0006352">
    <property type="term" value="P:DNA-templated transcription initiation"/>
    <property type="evidence" value="ECO:0007669"/>
    <property type="project" value="InterPro"/>
</dbReference>
<evidence type="ECO:0000313" key="3">
    <source>
        <dbReference type="Proteomes" id="UP000318055"/>
    </source>
</evidence>
<dbReference type="OrthoDB" id="7477632at2"/>
<dbReference type="InterPro" id="IPR013249">
    <property type="entry name" value="RNA_pol_sigma70_r4_t2"/>
</dbReference>
<dbReference type="SUPFAM" id="SSF88659">
    <property type="entry name" value="Sigma3 and sigma4 domains of RNA polymerase sigma factors"/>
    <property type="match status" value="1"/>
</dbReference>
<dbReference type="RefSeq" id="WP_145844825.1">
    <property type="nucleotide sequence ID" value="NZ_CP042239.1"/>
</dbReference>
<dbReference type="GO" id="GO:0016987">
    <property type="term" value="F:sigma factor activity"/>
    <property type="evidence" value="ECO:0007669"/>
    <property type="project" value="InterPro"/>
</dbReference>
<evidence type="ECO:0000313" key="2">
    <source>
        <dbReference type="EMBL" id="QDX25068.1"/>
    </source>
</evidence>